<dbReference type="Proteomes" id="UP001491310">
    <property type="component" value="Unassembled WGS sequence"/>
</dbReference>
<gene>
    <name evidence="3" type="ORF">WJX75_006390</name>
</gene>
<feature type="transmembrane region" description="Helical" evidence="2">
    <location>
        <begin position="79"/>
        <end position="97"/>
    </location>
</feature>
<evidence type="ECO:0000313" key="4">
    <source>
        <dbReference type="Proteomes" id="UP001491310"/>
    </source>
</evidence>
<dbReference type="EMBL" id="JALJOT010000013">
    <property type="protein sequence ID" value="KAK9904192.1"/>
    <property type="molecule type" value="Genomic_DNA"/>
</dbReference>
<keyword evidence="2" id="KW-0472">Membrane</keyword>
<evidence type="ECO:0000256" key="2">
    <source>
        <dbReference type="SAM" id="Phobius"/>
    </source>
</evidence>
<feature type="transmembrane region" description="Helical" evidence="2">
    <location>
        <begin position="337"/>
        <end position="369"/>
    </location>
</feature>
<protein>
    <submittedName>
        <fullName evidence="3">Uncharacterized protein</fullName>
    </submittedName>
</protein>
<feature type="transmembrane region" description="Helical" evidence="2">
    <location>
        <begin position="109"/>
        <end position="126"/>
    </location>
</feature>
<evidence type="ECO:0000313" key="3">
    <source>
        <dbReference type="EMBL" id="KAK9904192.1"/>
    </source>
</evidence>
<keyword evidence="2" id="KW-0812">Transmembrane</keyword>
<accession>A0ABR2YFA5</accession>
<organism evidence="3 4">
    <name type="scientific">Coccomyxa subellipsoidea</name>
    <dbReference type="NCBI Taxonomy" id="248742"/>
    <lineage>
        <taxon>Eukaryota</taxon>
        <taxon>Viridiplantae</taxon>
        <taxon>Chlorophyta</taxon>
        <taxon>core chlorophytes</taxon>
        <taxon>Trebouxiophyceae</taxon>
        <taxon>Trebouxiophyceae incertae sedis</taxon>
        <taxon>Coccomyxaceae</taxon>
        <taxon>Coccomyxa</taxon>
    </lineage>
</organism>
<keyword evidence="4" id="KW-1185">Reference proteome</keyword>
<keyword evidence="2" id="KW-1133">Transmembrane helix</keyword>
<name>A0ABR2YFA5_9CHLO</name>
<reference evidence="3 4" key="1">
    <citation type="journal article" date="2024" name="Nat. Commun.">
        <title>Phylogenomics reveals the evolutionary origins of lichenization in chlorophyte algae.</title>
        <authorList>
            <person name="Puginier C."/>
            <person name="Libourel C."/>
            <person name="Otte J."/>
            <person name="Skaloud P."/>
            <person name="Haon M."/>
            <person name="Grisel S."/>
            <person name="Petersen M."/>
            <person name="Berrin J.G."/>
            <person name="Delaux P.M."/>
            <person name="Dal Grande F."/>
            <person name="Keller J."/>
        </authorList>
    </citation>
    <scope>NUCLEOTIDE SEQUENCE [LARGE SCALE GENOMIC DNA]</scope>
    <source>
        <strain evidence="3 4">SAG 216-7</strain>
    </source>
</reference>
<feature type="compositionally biased region" description="Low complexity" evidence="1">
    <location>
        <begin position="1"/>
        <end position="14"/>
    </location>
</feature>
<feature type="transmembrane region" description="Helical" evidence="2">
    <location>
        <begin position="146"/>
        <end position="172"/>
    </location>
</feature>
<sequence>MAETSTSESSKSISNGDEAARKEALRKAGAEYFDKVLSQASAGKDPFLDPPKARFKNADIEALDPDIETVGRVLEGVRLYVIGALFLTCASVSLVLVQASLQPLHTPGIQAFLHLLPTVCGLWMLVEVGPLTKETALGVGPTAGLSALKMLCLFGALMYSDVRVVLAWITWVPPALKAAQQLLQGSKLEVQQNGLLGVGGVALLGCLLGSWPALLGLLSLLGWSAAVAGELAWEYWKVHSEPGVLYLGERASGLVRSMADEEAKVGANTMEFYRTSLPAVPLLLVGFLCGEGVELVEHELSVPAVMTMLCSVAAWAITAVTGLLLADGLSLPARSALKALACIGTLIASVVMGGLGSVGGLVAAAFVVVSGVGLQMGDLVQGSTARAVIERESANPLEQCT</sequence>
<feature type="transmembrane region" description="Helical" evidence="2">
    <location>
        <begin position="193"/>
        <end position="214"/>
    </location>
</feature>
<feature type="transmembrane region" description="Helical" evidence="2">
    <location>
        <begin position="304"/>
        <end position="325"/>
    </location>
</feature>
<proteinExistence type="predicted"/>
<feature type="region of interest" description="Disordered" evidence="1">
    <location>
        <begin position="1"/>
        <end position="20"/>
    </location>
</feature>
<evidence type="ECO:0000256" key="1">
    <source>
        <dbReference type="SAM" id="MobiDB-lite"/>
    </source>
</evidence>
<comment type="caution">
    <text evidence="3">The sequence shown here is derived from an EMBL/GenBank/DDBJ whole genome shotgun (WGS) entry which is preliminary data.</text>
</comment>